<keyword evidence="2" id="KW-1185">Reference proteome</keyword>
<dbReference type="GO" id="GO:0016787">
    <property type="term" value="F:hydrolase activity"/>
    <property type="evidence" value="ECO:0007669"/>
    <property type="project" value="UniProtKB-KW"/>
</dbReference>
<proteinExistence type="predicted"/>
<keyword evidence="1" id="KW-0378">Hydrolase</keyword>
<accession>A0A2T3HN43</accession>
<protein>
    <submittedName>
        <fullName evidence="1">Alpha/beta hydrolase</fullName>
    </submittedName>
</protein>
<reference evidence="1 2" key="1">
    <citation type="submission" date="2018-03" db="EMBL/GenBank/DDBJ databases">
        <authorList>
            <person name="Keele B.F."/>
        </authorList>
    </citation>
    <scope>NUCLEOTIDE SEQUENCE [LARGE SCALE GENOMIC DNA]</scope>
    <source>
        <strain evidence="1 2">YL28-9</strain>
    </source>
</reference>
<dbReference type="Gene3D" id="3.40.50.1820">
    <property type="entry name" value="alpha/beta hydrolase"/>
    <property type="match status" value="1"/>
</dbReference>
<dbReference type="OrthoDB" id="9804993at2"/>
<dbReference type="EMBL" id="PYLS01000005">
    <property type="protein sequence ID" value="PST83864.1"/>
    <property type="molecule type" value="Genomic_DNA"/>
</dbReference>
<dbReference type="InterPro" id="IPR029058">
    <property type="entry name" value="AB_hydrolase_fold"/>
</dbReference>
<dbReference type="Pfam" id="PF06821">
    <property type="entry name" value="Ser_hydrolase"/>
    <property type="match status" value="1"/>
</dbReference>
<dbReference type="AlphaFoldDB" id="A0A2T3HN43"/>
<gene>
    <name evidence="1" type="ORF">C7T94_13535</name>
</gene>
<comment type="caution">
    <text evidence="1">The sequence shown here is derived from an EMBL/GenBank/DDBJ whole genome shotgun (WGS) entry which is preliminary data.</text>
</comment>
<dbReference type="InterPro" id="IPR010662">
    <property type="entry name" value="RBBP9/YdeN"/>
</dbReference>
<evidence type="ECO:0000313" key="2">
    <source>
        <dbReference type="Proteomes" id="UP000240912"/>
    </source>
</evidence>
<organism evidence="1 2">
    <name type="scientific">Pedobacter yulinensis</name>
    <dbReference type="NCBI Taxonomy" id="2126353"/>
    <lineage>
        <taxon>Bacteria</taxon>
        <taxon>Pseudomonadati</taxon>
        <taxon>Bacteroidota</taxon>
        <taxon>Sphingobacteriia</taxon>
        <taxon>Sphingobacteriales</taxon>
        <taxon>Sphingobacteriaceae</taxon>
        <taxon>Pedobacter</taxon>
    </lineage>
</organism>
<dbReference type="Proteomes" id="UP000240912">
    <property type="component" value="Unassembled WGS sequence"/>
</dbReference>
<dbReference type="SUPFAM" id="SSF53474">
    <property type="entry name" value="alpha/beta-Hydrolases"/>
    <property type="match status" value="1"/>
</dbReference>
<sequence>MNFTSRILIIPGLGNSGPEHWQSLWEDQFGFLRVEQRDWDTPICDDWVVTIDHAVMAGPPEEVILVGHSLACTAIAYWAAQYGRNIKGALLVAPSDTESPHYPPGTTGFTPVPLSKLPFPSIVVSSRDDYYVTAERAEQFAQHWGSKLVFLEAAGHINAAAGFGAWPGGLALLEQLDQ</sequence>
<name>A0A2T3HN43_9SPHI</name>
<evidence type="ECO:0000313" key="1">
    <source>
        <dbReference type="EMBL" id="PST83864.1"/>
    </source>
</evidence>
<dbReference type="RefSeq" id="WP_107216126.1">
    <property type="nucleotide sequence ID" value="NZ_KZ686269.1"/>
</dbReference>